<dbReference type="Proteomes" id="UP001311799">
    <property type="component" value="Unassembled WGS sequence"/>
</dbReference>
<comment type="subcellular location">
    <subcellularLocation>
        <location evidence="1">Nucleus</location>
    </subcellularLocation>
</comment>
<feature type="region of interest" description="Disordered" evidence="3">
    <location>
        <begin position="92"/>
        <end position="194"/>
    </location>
</feature>
<feature type="compositionally biased region" description="Acidic residues" evidence="3">
    <location>
        <begin position="130"/>
        <end position="149"/>
    </location>
</feature>
<evidence type="ECO:0000313" key="5">
    <source>
        <dbReference type="Proteomes" id="UP001311799"/>
    </source>
</evidence>
<keyword evidence="5" id="KW-1185">Reference proteome</keyword>
<keyword evidence="2" id="KW-0539">Nucleus</keyword>
<feature type="compositionally biased region" description="Low complexity" evidence="3">
    <location>
        <begin position="151"/>
        <end position="175"/>
    </location>
</feature>
<organism evidence="4 5">
    <name type="scientific">Cryptosporidium xiaoi</name>
    <dbReference type="NCBI Taxonomy" id="659607"/>
    <lineage>
        <taxon>Eukaryota</taxon>
        <taxon>Sar</taxon>
        <taxon>Alveolata</taxon>
        <taxon>Apicomplexa</taxon>
        <taxon>Conoidasida</taxon>
        <taxon>Coccidia</taxon>
        <taxon>Eucoccidiorida</taxon>
        <taxon>Eimeriorina</taxon>
        <taxon>Cryptosporidiidae</taxon>
        <taxon>Cryptosporidium</taxon>
    </lineage>
</organism>
<proteinExistence type="predicted"/>
<evidence type="ECO:0000256" key="1">
    <source>
        <dbReference type="ARBA" id="ARBA00004123"/>
    </source>
</evidence>
<protein>
    <recommendedName>
        <fullName evidence="6">Beta-Casp domain-containing protein</fullName>
    </recommendedName>
</protein>
<dbReference type="Gene3D" id="3.40.50.10890">
    <property type="match status" value="1"/>
</dbReference>
<evidence type="ECO:0000256" key="2">
    <source>
        <dbReference type="ARBA" id="ARBA00023242"/>
    </source>
</evidence>
<comment type="caution">
    <text evidence="4">The sequence shown here is derived from an EMBL/GenBank/DDBJ whole genome shotgun (WGS) entry which is preliminary data.</text>
</comment>
<dbReference type="InterPro" id="IPR036866">
    <property type="entry name" value="RibonucZ/Hydroxyglut_hydro"/>
</dbReference>
<name>A0AAV9XUN4_9CRYT</name>
<evidence type="ECO:0000256" key="3">
    <source>
        <dbReference type="SAM" id="MobiDB-lite"/>
    </source>
</evidence>
<dbReference type="GO" id="GO:0034472">
    <property type="term" value="P:snRNA 3'-end processing"/>
    <property type="evidence" value="ECO:0007669"/>
    <property type="project" value="TreeGrafter"/>
</dbReference>
<sequence length="1041" mass="119947">MEVFFSPIRHAYQNEDSNNNNSVGDSNLKYKCYPNFSYIRLCDLNILCDCPLISKNDIDLETNRDLFNELKLEELHNDTLFPITFLFNSPPPDNSVNTKGEETSEPSNYGLVFDNNRNSDESGSQCEYQGCDEEDQDESDNYVDDEEEIYSIKIESETSQEQKSTENSSESSNDYSDSDSCDSDNNDSENEDKYKYGRVNYNNYSNMNKFGNEKINIDLILITNPAGLTGIPFLLYYNNFEKENYDKIRNDYYKENNIELSNLYKWILKFPSKFNVTNSVLLITPHVYQASLIGIQQLIEYNSSYMQKDYNDIVDPFTDIKTSDLYDILFKKTKDQSLELRSRMFSDLQENRSEYFYKDSDLSDGFIIKDKYNNVMLFNNKRYNTLESAITTSSHIFDGNITQNIPGTIGCNTSNTSTSNPPLFGNLSGEEMSLYPRILYEDKYLINTFSNNNRKSYICSPYKSFEIRIVHIGEHIEIEKSVCKFDIHAFDSGFSLGGVGFHISVRNVDFNPKKLFINVTILGPTSIELDRYPAPLSLSDLLNSNYLVYYGNYFSDINDKHHLKDVVNSDLNSNSNNNNNINAGHNCFENNGSNSNKVADTDIDTSNSNNKDNKMMYQSQINDIINNIISTINNNGSTLIPIDCFGLHCFEIVEILGQRISELSISKQVPIYIVGGGLSTIILHGDISSEWTNYSRSRKSMLPNPSPPFLFSFLKKSNRLYIFHDLKGLSTVYREPGIFLAPNSDLKYGPCTELFRILNNKPENTLIIIDNYIYFDNLIKQYDNIKMKILHIPLYIEPNIYELFNTIIPYFDQNKFDIIIPDNKPIKLDMDDDSIKKMRNNVILIPITRNITFSNNSCNRIFNFNNNWLPVTLSFDLINSKVLKQFDNNKFISKTNCNFYFSEGEIIVDKYNSDNNKYNADSIDDFELFKSALNNIEIKSEDEFPDEEDITNNDDNDDQTILFGRITIKSLINQLRTNNINDFVLNINDEFLDRKDITSITIPSLSCKIIIISSNNFIVDTRNNSSREKIYNIISSLLTCV</sequence>
<dbReference type="GO" id="GO:0032039">
    <property type="term" value="C:integrator complex"/>
    <property type="evidence" value="ECO:0007669"/>
    <property type="project" value="InterPro"/>
</dbReference>
<dbReference type="SUPFAM" id="SSF56281">
    <property type="entry name" value="Metallo-hydrolase/oxidoreductase"/>
    <property type="match status" value="1"/>
</dbReference>
<dbReference type="EMBL" id="JAWDEY010000037">
    <property type="protein sequence ID" value="KAK6587577.1"/>
    <property type="molecule type" value="Genomic_DNA"/>
</dbReference>
<evidence type="ECO:0000313" key="4">
    <source>
        <dbReference type="EMBL" id="KAK6587577.1"/>
    </source>
</evidence>
<gene>
    <name evidence="4" type="ORF">RS030_91539</name>
</gene>
<accession>A0AAV9XUN4</accession>
<dbReference type="AlphaFoldDB" id="A0AAV9XUN4"/>
<dbReference type="PANTHER" id="PTHR46094:SF1">
    <property type="entry name" value="INTEGRATOR COMPLEX SUBUNIT 9"/>
    <property type="match status" value="1"/>
</dbReference>
<dbReference type="InterPro" id="IPR027074">
    <property type="entry name" value="Integrator_9su"/>
</dbReference>
<reference evidence="4 5" key="1">
    <citation type="submission" date="2023-10" db="EMBL/GenBank/DDBJ databases">
        <title>Comparative genomics analysis reveals potential genetic determinants of host preference in Cryptosporidium xiaoi.</title>
        <authorList>
            <person name="Xiao L."/>
            <person name="Li J."/>
        </authorList>
    </citation>
    <scope>NUCLEOTIDE SEQUENCE [LARGE SCALE GENOMIC DNA]</scope>
    <source>
        <strain evidence="4 5">52996</strain>
    </source>
</reference>
<dbReference type="PANTHER" id="PTHR46094">
    <property type="entry name" value="INTEGRATOR COMPLEX SUBUNIT 9"/>
    <property type="match status" value="1"/>
</dbReference>
<evidence type="ECO:0008006" key="6">
    <source>
        <dbReference type="Google" id="ProtNLM"/>
    </source>
</evidence>
<feature type="compositionally biased region" description="Acidic residues" evidence="3">
    <location>
        <begin position="176"/>
        <end position="190"/>
    </location>
</feature>